<dbReference type="InterPro" id="IPR031728">
    <property type="entry name" value="GlcAase_C"/>
</dbReference>
<dbReference type="AlphaFoldDB" id="A0A2U3E4H7"/>
<dbReference type="InterPro" id="IPR017853">
    <property type="entry name" value="GH"/>
</dbReference>
<name>A0A2U3E4H7_PURLI</name>
<gene>
    <name evidence="3" type="ORF">PCL_01072</name>
</gene>
<evidence type="ECO:0000313" key="3">
    <source>
        <dbReference type="EMBL" id="PWI69425.1"/>
    </source>
</evidence>
<evidence type="ECO:0000256" key="1">
    <source>
        <dbReference type="SAM" id="MobiDB-lite"/>
    </source>
</evidence>
<dbReference type="Proteomes" id="UP000245956">
    <property type="component" value="Unassembled WGS sequence"/>
</dbReference>
<reference evidence="3 4" key="1">
    <citation type="journal article" date="2016" name="Front. Microbiol.">
        <title>Genome and transcriptome sequences reveal the specific parasitism of the nematophagous Purpureocillium lilacinum 36-1.</title>
        <authorList>
            <person name="Xie J."/>
            <person name="Li S."/>
            <person name="Mo C."/>
            <person name="Xiao X."/>
            <person name="Peng D."/>
            <person name="Wang G."/>
            <person name="Xiao Y."/>
        </authorList>
    </citation>
    <scope>NUCLEOTIDE SEQUENCE [LARGE SCALE GENOMIC DNA]</scope>
    <source>
        <strain evidence="3 4">36-1</strain>
    </source>
</reference>
<dbReference type="PANTHER" id="PTHR36183">
    <property type="entry name" value="BETA-GLUCURONIDASE"/>
    <property type="match status" value="1"/>
</dbReference>
<dbReference type="EMBL" id="LCWV01000012">
    <property type="protein sequence ID" value="PWI69425.1"/>
    <property type="molecule type" value="Genomic_DNA"/>
</dbReference>
<dbReference type="InterPro" id="IPR052974">
    <property type="entry name" value="GH79_Enzymes"/>
</dbReference>
<evidence type="ECO:0000259" key="2">
    <source>
        <dbReference type="Pfam" id="PF16862"/>
    </source>
</evidence>
<evidence type="ECO:0000313" key="4">
    <source>
        <dbReference type="Proteomes" id="UP000245956"/>
    </source>
</evidence>
<dbReference type="Gene3D" id="3.20.20.80">
    <property type="entry name" value="Glycosidases"/>
    <property type="match status" value="1"/>
</dbReference>
<organism evidence="3 4">
    <name type="scientific">Purpureocillium lilacinum</name>
    <name type="common">Paecilomyces lilacinus</name>
    <dbReference type="NCBI Taxonomy" id="33203"/>
    <lineage>
        <taxon>Eukaryota</taxon>
        <taxon>Fungi</taxon>
        <taxon>Dikarya</taxon>
        <taxon>Ascomycota</taxon>
        <taxon>Pezizomycotina</taxon>
        <taxon>Sordariomycetes</taxon>
        <taxon>Hypocreomycetidae</taxon>
        <taxon>Hypocreales</taxon>
        <taxon>Ophiocordycipitaceae</taxon>
        <taxon>Purpureocillium</taxon>
    </lineage>
</organism>
<protein>
    <recommendedName>
        <fullName evidence="2">Beta-glucuronidase C-terminal domain-containing protein</fullName>
    </recommendedName>
</protein>
<dbReference type="Pfam" id="PF16862">
    <property type="entry name" value="Glyco_hydro_79C"/>
    <property type="match status" value="1"/>
</dbReference>
<sequence length="816" mass="88683">MKIAATLTCVGAAAHATVIAPRDAHPIPVPPSKPGDAVVVPKSFVGFGIESAFLNNFDNDFSENLVSALAARMSAPPVMRIGGTSGDYFLFDAHQKEDKVCFKGKCDSHDASYLLGPSFFDGYKRFKDAKFIVQAPLGNPINVTNTLAFVTRAWENLDAGKRVQAIALGNEVEFIYKAGAKAYVDAALSLQESIVKKLGLQGDAAKIFEAGNTASGTVTGNKLYQVKEILNANINKNGRISTTAEHWYQISGVHPWTDHTMQSQMINHTAITKRFGPYTPSIKATRDRKLDYAITEDSAVLGGAEIHFSDGFGYTLWAVDFNLAAMARGVARVTNLAGRPNAKRVFWTPDNSGGKPSPGPQVRAPFPAAMFVADFVGKGEPSAVKEIKTGGDLTSAYAMYDNKSGKLQRVALVNMRLYNGTASAKRERMTFQVNVGTGVKEVKVRRLRADKGVAAMGYDFGGPTSNVSWAGEQWSHGVDFGKGHFRSGKIEEKVVKVKNGVASVVVPDSEAVMLLAAVVSIACCSIKAQICLSGCCGVDTALNPSSNIVGAMPPLHKLSSRWLQKPALYYLSKAMTKGNGRDELHVGKARKETHKRVTNEPLQVIIKRPEHTNTALRPTTTSIREFITNGYRYTRVQPAMILPRGQHPSAEGGNSPYPESGECPTGPPLPDLNPATTLRDAERKAGVRAQLMRPPNEHKIEVCWVSSRTSHGRSLQAELQARLLCPSVEVLDPRDAGRPIMRLIPGAVPDSDTRETWSHFLISLSFRDAYLTQCMFSLLRKWHVRFSCVTLAQAPYRATDTDPGNGLYISAPRGNH</sequence>
<proteinExistence type="predicted"/>
<feature type="region of interest" description="Disordered" evidence="1">
    <location>
        <begin position="644"/>
        <end position="670"/>
    </location>
</feature>
<feature type="domain" description="Beta-glucuronidase C-terminal" evidence="2">
    <location>
        <begin position="396"/>
        <end position="513"/>
    </location>
</feature>
<dbReference type="PANTHER" id="PTHR36183:SF2">
    <property type="entry name" value="BETA-GLUCURONIDASE C-TERMINAL DOMAIN-CONTAINING PROTEIN"/>
    <property type="match status" value="1"/>
</dbReference>
<accession>A0A2U3E4H7</accession>
<dbReference type="SUPFAM" id="SSF51445">
    <property type="entry name" value="(Trans)glycosidases"/>
    <property type="match status" value="1"/>
</dbReference>
<comment type="caution">
    <text evidence="3">The sequence shown here is derived from an EMBL/GenBank/DDBJ whole genome shotgun (WGS) entry which is preliminary data.</text>
</comment>